<name>A0A7Z0DX69_RHILE</name>
<comment type="caution">
    <text evidence="1">The sequence shown here is derived from an EMBL/GenBank/DDBJ whole genome shotgun (WGS) entry which is preliminary data.</text>
</comment>
<evidence type="ECO:0000313" key="1">
    <source>
        <dbReference type="EMBL" id="NYJ11037.1"/>
    </source>
</evidence>
<dbReference type="EMBL" id="JACBZV010000002">
    <property type="protein sequence ID" value="NYJ11037.1"/>
    <property type="molecule type" value="Genomic_DNA"/>
</dbReference>
<dbReference type="InterPro" id="IPR037175">
    <property type="entry name" value="KFase_sf"/>
</dbReference>
<dbReference type="Gene3D" id="3.50.30.50">
    <property type="entry name" value="Putative cyclase"/>
    <property type="match status" value="1"/>
</dbReference>
<sequence>MKRRWKVRPAKSNWGEFGDDDQIGRLNLITPDVRRMAALEIKEGLTFCLSIPLDLPGGNLLVSNRLPPMRTIAKKAGRPFVNFPFCCDNPDWNDIGCDDAVTLYTQYSTQWDALSHIGCEFDADDDGEAEIVYYNGYRGGEHILGPDAEKGPGALRLGIENMAETCVQGRGVMVDLFARFGAEQKLVGYEDLMRVLEEDKITVESGDMLCIHTGWTRAVVEQKDNLDTQLLHGSHSVLNGADGKLLDWIDKSGIAALIADNFAVEGFQTSSGDGSRRFPALPLHRRCIVELGMNLGELWHLSPLNDWLKANKRSRFMLTAPPLRMPGSFGSPVTPVATV</sequence>
<proteinExistence type="predicted"/>
<gene>
    <name evidence="1" type="ORF">GGI64_002084</name>
</gene>
<dbReference type="AlphaFoldDB" id="A0A7Z0DX69"/>
<dbReference type="PANTHER" id="PTHR34861">
    <property type="match status" value="1"/>
</dbReference>
<reference evidence="1 2" key="1">
    <citation type="submission" date="2020-07" db="EMBL/GenBank/DDBJ databases">
        <title>Genomic Encyclopedia of Type Strains, Phase IV (KMG-V): Genome sequencing to study the core and pangenomes of soil and plant-associated prokaryotes.</title>
        <authorList>
            <person name="Whitman W."/>
        </authorList>
    </citation>
    <scope>NUCLEOTIDE SEQUENCE [LARGE SCALE GENOMIC DNA]</scope>
    <source>
        <strain evidence="1 2">SEMIA 4052</strain>
    </source>
</reference>
<evidence type="ECO:0000313" key="2">
    <source>
        <dbReference type="Proteomes" id="UP000535276"/>
    </source>
</evidence>
<accession>A0A7Z0DX69</accession>
<organism evidence="1 2">
    <name type="scientific">Rhizobium leguminosarum</name>
    <dbReference type="NCBI Taxonomy" id="384"/>
    <lineage>
        <taxon>Bacteria</taxon>
        <taxon>Pseudomonadati</taxon>
        <taxon>Pseudomonadota</taxon>
        <taxon>Alphaproteobacteria</taxon>
        <taxon>Hyphomicrobiales</taxon>
        <taxon>Rhizobiaceae</taxon>
        <taxon>Rhizobium/Agrobacterium group</taxon>
        <taxon>Rhizobium</taxon>
    </lineage>
</organism>
<dbReference type="GO" id="GO:0004061">
    <property type="term" value="F:arylformamidase activity"/>
    <property type="evidence" value="ECO:0007669"/>
    <property type="project" value="InterPro"/>
</dbReference>
<dbReference type="GO" id="GO:0019441">
    <property type="term" value="P:L-tryptophan catabolic process to kynurenine"/>
    <property type="evidence" value="ECO:0007669"/>
    <property type="project" value="InterPro"/>
</dbReference>
<dbReference type="SUPFAM" id="SSF102198">
    <property type="entry name" value="Putative cyclase"/>
    <property type="match status" value="1"/>
</dbReference>
<dbReference type="Proteomes" id="UP000535276">
    <property type="component" value="Unassembled WGS sequence"/>
</dbReference>
<dbReference type="InterPro" id="IPR007325">
    <property type="entry name" value="KFase/CYL"/>
</dbReference>
<protein>
    <submittedName>
        <fullName evidence="1">Kynurenine formamidase</fullName>
    </submittedName>
</protein>
<dbReference type="RefSeq" id="WP_179611349.1">
    <property type="nucleotide sequence ID" value="NZ_JACBZV010000002.1"/>
</dbReference>
<dbReference type="Pfam" id="PF04199">
    <property type="entry name" value="Cyclase"/>
    <property type="match status" value="1"/>
</dbReference>